<dbReference type="AlphaFoldDB" id="A0A8H2W3B8"/>
<dbReference type="Proteomes" id="UP000624404">
    <property type="component" value="Unassembled WGS sequence"/>
</dbReference>
<organism evidence="2 3">
    <name type="scientific">Sclerotinia trifoliorum</name>
    <dbReference type="NCBI Taxonomy" id="28548"/>
    <lineage>
        <taxon>Eukaryota</taxon>
        <taxon>Fungi</taxon>
        <taxon>Dikarya</taxon>
        <taxon>Ascomycota</taxon>
        <taxon>Pezizomycotina</taxon>
        <taxon>Leotiomycetes</taxon>
        <taxon>Helotiales</taxon>
        <taxon>Sclerotiniaceae</taxon>
        <taxon>Sclerotinia</taxon>
    </lineage>
</organism>
<proteinExistence type="predicted"/>
<evidence type="ECO:0000313" key="3">
    <source>
        <dbReference type="Proteomes" id="UP000624404"/>
    </source>
</evidence>
<name>A0A8H2W3B8_9HELO</name>
<sequence length="208" mass="23500">MYSIRSKPITEEINHQTRTCSNTDPKQTKRSHSNSTASTDSGYASGWGSIHFCSKGSYRQNSLFNDDHPTCEGHPVVFEYGDDVKVLYVGEAKVTNVREQMGKSRAIIIDSSSRRKKLGSAYRYCGSGCDAHTRNSWISEKPKPIRRGKMVKDERGRIAPVYCDEGPIDLGRRIAWESISFEGADDTGSKRNRRRDRTECEAFMELGF</sequence>
<feature type="compositionally biased region" description="Polar residues" evidence="1">
    <location>
        <begin position="16"/>
        <end position="25"/>
    </location>
</feature>
<evidence type="ECO:0000256" key="1">
    <source>
        <dbReference type="SAM" id="MobiDB-lite"/>
    </source>
</evidence>
<accession>A0A8H2W3B8</accession>
<dbReference type="OrthoDB" id="3523524at2759"/>
<gene>
    <name evidence="2" type="ORF">SCLTRI_LOCUS8663</name>
</gene>
<protein>
    <submittedName>
        <fullName evidence="2">0ba7ce74-9fcd-4485-8b29-cfd0bf62b77e</fullName>
    </submittedName>
</protein>
<keyword evidence="3" id="KW-1185">Reference proteome</keyword>
<reference evidence="2" key="1">
    <citation type="submission" date="2020-10" db="EMBL/GenBank/DDBJ databases">
        <authorList>
            <person name="Kusch S."/>
        </authorList>
    </citation>
    <scope>NUCLEOTIDE SEQUENCE</scope>
    <source>
        <strain evidence="2">SwB9</strain>
    </source>
</reference>
<comment type="caution">
    <text evidence="2">The sequence shown here is derived from an EMBL/GenBank/DDBJ whole genome shotgun (WGS) entry which is preliminary data.</text>
</comment>
<feature type="region of interest" description="Disordered" evidence="1">
    <location>
        <begin position="1"/>
        <end position="41"/>
    </location>
</feature>
<dbReference type="EMBL" id="CAJHIA010000032">
    <property type="protein sequence ID" value="CAD6448870.1"/>
    <property type="molecule type" value="Genomic_DNA"/>
</dbReference>
<evidence type="ECO:0000313" key="2">
    <source>
        <dbReference type="EMBL" id="CAD6448870.1"/>
    </source>
</evidence>